<feature type="region of interest" description="Disordered" evidence="1">
    <location>
        <begin position="24"/>
        <end position="46"/>
    </location>
</feature>
<sequence length="223" mass="22614">MRASVVSGGLAFFTVMATKVLGAPDTDPVQARDDPSSNSDAGVFTGSFSMPSPTGFTYLPKYPTLAPELSSLLNQEATLFTLPSSIVSVLQTAAPSGINVADGCVLGGTKLPDWFGKLPKDVQSYLTSYQASVSSWYTAHSAQLASLTSYVAALSSYDASYLGRTTGVMPTASACSVIAVQSTGVVYPSATKTGKKNVAARPTGALAAGLAGVVGVIGAAAVL</sequence>
<organism evidence="3 4">
    <name type="scientific">Trichoglossum hirsutum</name>
    <dbReference type="NCBI Taxonomy" id="265104"/>
    <lineage>
        <taxon>Eukaryota</taxon>
        <taxon>Fungi</taxon>
        <taxon>Dikarya</taxon>
        <taxon>Ascomycota</taxon>
        <taxon>Pezizomycotina</taxon>
        <taxon>Geoglossomycetes</taxon>
        <taxon>Geoglossales</taxon>
        <taxon>Geoglossaceae</taxon>
        <taxon>Trichoglossum</taxon>
    </lineage>
</organism>
<feature type="signal peptide" evidence="2">
    <location>
        <begin position="1"/>
        <end position="22"/>
    </location>
</feature>
<comment type="caution">
    <text evidence="3">The sequence shown here is derived from an EMBL/GenBank/DDBJ whole genome shotgun (WGS) entry which is preliminary data.</text>
</comment>
<gene>
    <name evidence="3" type="ORF">GP486_001486</name>
</gene>
<feature type="chain" id="PRO_5040217713" evidence="2">
    <location>
        <begin position="23"/>
        <end position="223"/>
    </location>
</feature>
<reference evidence="3" key="1">
    <citation type="submission" date="2021-03" db="EMBL/GenBank/DDBJ databases">
        <title>Comparative genomics and phylogenomic investigation of the class Geoglossomycetes provide insights into ecological specialization and systematics.</title>
        <authorList>
            <person name="Melie T."/>
            <person name="Pirro S."/>
            <person name="Miller A.N."/>
            <person name="Quandt A."/>
        </authorList>
    </citation>
    <scope>NUCLEOTIDE SEQUENCE</scope>
    <source>
        <strain evidence="3">CAQ_001_2017</strain>
    </source>
</reference>
<dbReference type="AlphaFoldDB" id="A0A9P8LGY4"/>
<evidence type="ECO:0000313" key="3">
    <source>
        <dbReference type="EMBL" id="KAH0565118.1"/>
    </source>
</evidence>
<dbReference type="EMBL" id="JAGHQM010000134">
    <property type="protein sequence ID" value="KAH0565118.1"/>
    <property type="molecule type" value="Genomic_DNA"/>
</dbReference>
<evidence type="ECO:0000256" key="1">
    <source>
        <dbReference type="SAM" id="MobiDB-lite"/>
    </source>
</evidence>
<keyword evidence="4" id="KW-1185">Reference proteome</keyword>
<proteinExistence type="predicted"/>
<protein>
    <submittedName>
        <fullName evidence="3">Uncharacterized protein</fullName>
    </submittedName>
</protein>
<accession>A0A9P8LGY4</accession>
<evidence type="ECO:0000313" key="4">
    <source>
        <dbReference type="Proteomes" id="UP000750711"/>
    </source>
</evidence>
<keyword evidence="2" id="KW-0732">Signal</keyword>
<feature type="compositionally biased region" description="Polar residues" evidence="1">
    <location>
        <begin position="36"/>
        <end position="46"/>
    </location>
</feature>
<evidence type="ECO:0000256" key="2">
    <source>
        <dbReference type="SAM" id="SignalP"/>
    </source>
</evidence>
<name>A0A9P8LGY4_9PEZI</name>
<dbReference type="Proteomes" id="UP000750711">
    <property type="component" value="Unassembled WGS sequence"/>
</dbReference>